<evidence type="ECO:0008006" key="5">
    <source>
        <dbReference type="Google" id="ProtNLM"/>
    </source>
</evidence>
<dbReference type="InterPro" id="IPR051540">
    <property type="entry name" value="S-2-haloacid_dehalogenase"/>
</dbReference>
<dbReference type="SFLD" id="SFLDG01129">
    <property type="entry name" value="C1.5:_HAD__Beta-PGM__Phosphata"/>
    <property type="match status" value="1"/>
</dbReference>
<feature type="compositionally biased region" description="Low complexity" evidence="2">
    <location>
        <begin position="274"/>
        <end position="285"/>
    </location>
</feature>
<dbReference type="InterPro" id="IPR036412">
    <property type="entry name" value="HAD-like_sf"/>
</dbReference>
<dbReference type="SFLD" id="SFLDS00003">
    <property type="entry name" value="Haloacid_Dehalogenase"/>
    <property type="match status" value="1"/>
</dbReference>
<dbReference type="PANTHER" id="PTHR43316:SF9">
    <property type="entry name" value="ACID DEHALOGENASE, PUTATIVE (AFU_ORTHOLOGUE AFUA_6G14460)-RELATED"/>
    <property type="match status" value="1"/>
</dbReference>
<dbReference type="PANTHER" id="PTHR43316">
    <property type="entry name" value="HYDROLASE, HALOACID DELAHOGENASE-RELATED"/>
    <property type="match status" value="1"/>
</dbReference>
<evidence type="ECO:0000256" key="2">
    <source>
        <dbReference type="SAM" id="MobiDB-lite"/>
    </source>
</evidence>
<protein>
    <recommendedName>
        <fullName evidence="5">Haloacid dehalogenase-like hydrolase</fullName>
    </recommendedName>
</protein>
<dbReference type="Pfam" id="PF00702">
    <property type="entry name" value="Hydrolase"/>
    <property type="match status" value="1"/>
</dbReference>
<keyword evidence="1" id="KW-0378">Hydrolase</keyword>
<evidence type="ECO:0000313" key="3">
    <source>
        <dbReference type="EMBL" id="HIX58074.1"/>
    </source>
</evidence>
<evidence type="ECO:0000313" key="4">
    <source>
        <dbReference type="Proteomes" id="UP000886829"/>
    </source>
</evidence>
<dbReference type="GO" id="GO:0016787">
    <property type="term" value="F:hydrolase activity"/>
    <property type="evidence" value="ECO:0007669"/>
    <property type="project" value="UniProtKB-KW"/>
</dbReference>
<organism evidence="3 4">
    <name type="scientific">Candidatus Anaerobiospirillum pullistercoris</name>
    <dbReference type="NCBI Taxonomy" id="2838452"/>
    <lineage>
        <taxon>Bacteria</taxon>
        <taxon>Pseudomonadati</taxon>
        <taxon>Pseudomonadota</taxon>
        <taxon>Gammaproteobacteria</taxon>
        <taxon>Aeromonadales</taxon>
        <taxon>Succinivibrionaceae</taxon>
        <taxon>Anaerobiospirillum</taxon>
    </lineage>
</organism>
<feature type="region of interest" description="Disordered" evidence="2">
    <location>
        <begin position="243"/>
        <end position="285"/>
    </location>
</feature>
<dbReference type="Gene3D" id="3.40.50.1000">
    <property type="entry name" value="HAD superfamily/HAD-like"/>
    <property type="match status" value="1"/>
</dbReference>
<comment type="caution">
    <text evidence="3">The sequence shown here is derived from an EMBL/GenBank/DDBJ whole genome shotgun (WGS) entry which is preliminary data.</text>
</comment>
<dbReference type="InterPro" id="IPR023198">
    <property type="entry name" value="PGP-like_dom2"/>
</dbReference>
<dbReference type="AlphaFoldDB" id="A0A9D2B2J4"/>
<name>A0A9D2B2J4_9GAMM</name>
<gene>
    <name evidence="3" type="ORF">H9850_11510</name>
</gene>
<dbReference type="InterPro" id="IPR023214">
    <property type="entry name" value="HAD_sf"/>
</dbReference>
<dbReference type="SUPFAM" id="SSF56784">
    <property type="entry name" value="HAD-like"/>
    <property type="match status" value="1"/>
</dbReference>
<dbReference type="Gene3D" id="1.10.150.240">
    <property type="entry name" value="Putative phosphatase, domain 2"/>
    <property type="match status" value="1"/>
</dbReference>
<sequence>MSNMLKAFEDHERKVLTFDLYDCLLNFRLVPHFVGQIGRENNIVPELVENYFQIYMERVKYSENFMTYHDLLHKVMSYLDMEFGTKAFSANAEELYLIHKDLKPHADVVPALEKLRDAGFELYIFADSNLQLVQKYFETFEDIFSEKSVLCVDEVRCYKPRAEYFRFAAQKFKLRSADDHFHIASNYFTDIEPASKMHWLTVYINRSKTGLLEKEEPSAVLPNLTDLEEAMVNAHKKIEAEERAAQEREMQAAMQEEQKEQAAEEAKRQREQQLRQQQMLQQQQQQLQQQQMRLRGAGSYTNSDFDGGAGINPYFVPQNERDLELTEKMRHMSPTKARALAKARERAIANSKMFNI</sequence>
<dbReference type="Proteomes" id="UP000886829">
    <property type="component" value="Unassembled WGS sequence"/>
</dbReference>
<proteinExistence type="predicted"/>
<evidence type="ECO:0000256" key="1">
    <source>
        <dbReference type="ARBA" id="ARBA00022801"/>
    </source>
</evidence>
<reference evidence="3" key="1">
    <citation type="journal article" date="2021" name="PeerJ">
        <title>Extensive microbial diversity within the chicken gut microbiome revealed by metagenomics and culture.</title>
        <authorList>
            <person name="Gilroy R."/>
            <person name="Ravi A."/>
            <person name="Getino M."/>
            <person name="Pursley I."/>
            <person name="Horton D.L."/>
            <person name="Alikhan N.F."/>
            <person name="Baker D."/>
            <person name="Gharbi K."/>
            <person name="Hall N."/>
            <person name="Watson M."/>
            <person name="Adriaenssens E.M."/>
            <person name="Foster-Nyarko E."/>
            <person name="Jarju S."/>
            <person name="Secka A."/>
            <person name="Antonio M."/>
            <person name="Oren A."/>
            <person name="Chaudhuri R.R."/>
            <person name="La Ragione R."/>
            <person name="Hildebrand F."/>
            <person name="Pallen M.J."/>
        </authorList>
    </citation>
    <scope>NUCLEOTIDE SEQUENCE</scope>
    <source>
        <strain evidence="3">USASDec5-558</strain>
    </source>
</reference>
<accession>A0A9D2B2J4</accession>
<feature type="compositionally biased region" description="Basic and acidic residues" evidence="2">
    <location>
        <begin position="243"/>
        <end position="273"/>
    </location>
</feature>
<dbReference type="EMBL" id="DXEV01000226">
    <property type="protein sequence ID" value="HIX58074.1"/>
    <property type="molecule type" value="Genomic_DNA"/>
</dbReference>
<reference evidence="3" key="2">
    <citation type="submission" date="2021-04" db="EMBL/GenBank/DDBJ databases">
        <authorList>
            <person name="Gilroy R."/>
        </authorList>
    </citation>
    <scope>NUCLEOTIDE SEQUENCE</scope>
    <source>
        <strain evidence="3">USASDec5-558</strain>
    </source>
</reference>